<keyword evidence="4" id="KW-1185">Reference proteome</keyword>
<evidence type="ECO:0000313" key="4">
    <source>
        <dbReference type="Proteomes" id="UP000316621"/>
    </source>
</evidence>
<protein>
    <recommendedName>
        <fullName evidence="5">CASP-like protein</fullName>
    </recommendedName>
</protein>
<gene>
    <name evidence="3" type="ORF">C5167_040577</name>
</gene>
<evidence type="ECO:0008006" key="5">
    <source>
        <dbReference type="Google" id="ProtNLM"/>
    </source>
</evidence>
<name>A0A4Y7IIV9_PAPSO</name>
<feature type="transmembrane region" description="Helical" evidence="1">
    <location>
        <begin position="74"/>
        <end position="91"/>
    </location>
</feature>
<dbReference type="AlphaFoldDB" id="A0A4Y7IIV9"/>
<feature type="signal peptide" evidence="2">
    <location>
        <begin position="1"/>
        <end position="25"/>
    </location>
</feature>
<dbReference type="PANTHER" id="PTHR37245:SF4">
    <property type="entry name" value="PAMP-INDUCED SECRETED PEPTIDE 1"/>
    <property type="match status" value="1"/>
</dbReference>
<keyword evidence="1" id="KW-0472">Membrane</keyword>
<evidence type="ECO:0000256" key="2">
    <source>
        <dbReference type="SAM" id="SignalP"/>
    </source>
</evidence>
<evidence type="ECO:0000313" key="3">
    <source>
        <dbReference type="EMBL" id="RZC47641.1"/>
    </source>
</evidence>
<accession>A0A4Y7IIV9</accession>
<dbReference type="Proteomes" id="UP000316621">
    <property type="component" value="Chromosome 1"/>
</dbReference>
<dbReference type="PANTHER" id="PTHR37245">
    <property type="entry name" value="PAMP-INDUCED SECRETED PEPTIDE 1"/>
    <property type="match status" value="1"/>
</dbReference>
<proteinExistence type="predicted"/>
<sequence length="139" mass="14958">MNSRQAITFLFILIIGVVVLSSVEATRVLSDDFASANHLITLPSAYEKAKSTMTCWLGRLASGPSPKAMNSRQAITFLFILIVGVAVLSSVEATRVLQDDFASANHFVTLPSVYEKAKSTMTCWLGRLASGPSPRGQGH</sequence>
<keyword evidence="1" id="KW-0812">Transmembrane</keyword>
<dbReference type="OMA" id="FASANHF"/>
<reference evidence="3 4" key="1">
    <citation type="journal article" date="2018" name="Science">
        <title>The opium poppy genome and morphinan production.</title>
        <authorList>
            <person name="Guo L."/>
            <person name="Winzer T."/>
            <person name="Yang X."/>
            <person name="Li Y."/>
            <person name="Ning Z."/>
            <person name="He Z."/>
            <person name="Teodor R."/>
            <person name="Lu Y."/>
            <person name="Bowser T.A."/>
            <person name="Graham I.A."/>
            <person name="Ye K."/>
        </authorList>
    </citation>
    <scope>NUCLEOTIDE SEQUENCE [LARGE SCALE GENOMIC DNA]</scope>
    <source>
        <strain evidence="4">cv. HN1</strain>
        <tissue evidence="3">Leaves</tissue>
    </source>
</reference>
<dbReference type="InterPro" id="IPR040273">
    <property type="entry name" value="PIP1"/>
</dbReference>
<keyword evidence="1" id="KW-1133">Transmembrane helix</keyword>
<feature type="chain" id="PRO_5021395349" description="CASP-like protein" evidence="2">
    <location>
        <begin position="26"/>
        <end position="139"/>
    </location>
</feature>
<keyword evidence="2" id="KW-0732">Signal</keyword>
<dbReference type="GO" id="GO:0006952">
    <property type="term" value="P:defense response"/>
    <property type="evidence" value="ECO:0007669"/>
    <property type="project" value="InterPro"/>
</dbReference>
<organism evidence="3 4">
    <name type="scientific">Papaver somniferum</name>
    <name type="common">Opium poppy</name>
    <dbReference type="NCBI Taxonomy" id="3469"/>
    <lineage>
        <taxon>Eukaryota</taxon>
        <taxon>Viridiplantae</taxon>
        <taxon>Streptophyta</taxon>
        <taxon>Embryophyta</taxon>
        <taxon>Tracheophyta</taxon>
        <taxon>Spermatophyta</taxon>
        <taxon>Magnoliopsida</taxon>
        <taxon>Ranunculales</taxon>
        <taxon>Papaveraceae</taxon>
        <taxon>Papaveroideae</taxon>
        <taxon>Papaver</taxon>
    </lineage>
</organism>
<dbReference type="Gramene" id="RZC47641">
    <property type="protein sequence ID" value="RZC47641"/>
    <property type="gene ID" value="C5167_040577"/>
</dbReference>
<dbReference type="EMBL" id="CM010715">
    <property type="protein sequence ID" value="RZC47641.1"/>
    <property type="molecule type" value="Genomic_DNA"/>
</dbReference>
<evidence type="ECO:0000256" key="1">
    <source>
        <dbReference type="SAM" id="Phobius"/>
    </source>
</evidence>